<name>A0A9W6IQW6_9HYPH</name>
<evidence type="ECO:0000313" key="1">
    <source>
        <dbReference type="EMBL" id="GLK54533.1"/>
    </source>
</evidence>
<gene>
    <name evidence="1" type="ORF">GCM10008170_05520</name>
    <name evidence="2" type="ORF">JOD31_001700</name>
</gene>
<keyword evidence="3" id="KW-1185">Reference proteome</keyword>
<reference evidence="1" key="1">
    <citation type="journal article" date="2014" name="Int. J. Syst. Evol. Microbiol.">
        <title>Complete genome sequence of Corynebacterium casei LMG S-19264T (=DSM 44701T), isolated from a smear-ripened cheese.</title>
        <authorList>
            <consortium name="US DOE Joint Genome Institute (JGI-PGF)"/>
            <person name="Walter F."/>
            <person name="Albersmeier A."/>
            <person name="Kalinowski J."/>
            <person name="Ruckert C."/>
        </authorList>
    </citation>
    <scope>NUCLEOTIDE SEQUENCE</scope>
    <source>
        <strain evidence="1">VKM B-1606</strain>
    </source>
</reference>
<dbReference type="AlphaFoldDB" id="A0A9W6IQW6"/>
<evidence type="ECO:0000313" key="4">
    <source>
        <dbReference type="Proteomes" id="UP001143400"/>
    </source>
</evidence>
<evidence type="ECO:0000313" key="2">
    <source>
        <dbReference type="EMBL" id="MBM7851475.1"/>
    </source>
</evidence>
<reference evidence="2 3" key="2">
    <citation type="submission" date="2021-01" db="EMBL/GenBank/DDBJ databases">
        <title>Genomic Encyclopedia of Type Strains, Phase IV (KMG-IV): sequencing the most valuable type-strain genomes for metagenomic binning, comparative biology and taxonomic classification.</title>
        <authorList>
            <person name="Goeker M."/>
        </authorList>
    </citation>
    <scope>NUCLEOTIDE SEQUENCE [LARGE SCALE GENOMIC DNA]</scope>
    <source>
        <strain evidence="2 3">DSM 6130</strain>
    </source>
</reference>
<sequence length="61" mass="6790">MAYTVFAQQDQVSIATTVPTAVDALKLAQRFAQEGGEEHILVSDETGWVLTLDELEEMVRH</sequence>
<organism evidence="1 4">
    <name type="scientific">Methylopila capsulata</name>
    <dbReference type="NCBI Taxonomy" id="61654"/>
    <lineage>
        <taxon>Bacteria</taxon>
        <taxon>Pseudomonadati</taxon>
        <taxon>Pseudomonadota</taxon>
        <taxon>Alphaproteobacteria</taxon>
        <taxon>Hyphomicrobiales</taxon>
        <taxon>Methylopilaceae</taxon>
        <taxon>Methylopila</taxon>
    </lineage>
</organism>
<proteinExistence type="predicted"/>
<reference evidence="1" key="3">
    <citation type="submission" date="2023-01" db="EMBL/GenBank/DDBJ databases">
        <authorList>
            <person name="Sun Q."/>
            <person name="Evtushenko L."/>
        </authorList>
    </citation>
    <scope>NUCLEOTIDE SEQUENCE</scope>
    <source>
        <strain evidence="1">VKM B-1606</strain>
    </source>
</reference>
<dbReference type="RefSeq" id="WP_204949905.1">
    <property type="nucleotide sequence ID" value="NZ_BSFF01000001.1"/>
</dbReference>
<dbReference type="Proteomes" id="UP000758856">
    <property type="component" value="Unassembled WGS sequence"/>
</dbReference>
<dbReference type="EMBL" id="BSFF01000001">
    <property type="protein sequence ID" value="GLK54533.1"/>
    <property type="molecule type" value="Genomic_DNA"/>
</dbReference>
<evidence type="ECO:0000313" key="3">
    <source>
        <dbReference type="Proteomes" id="UP000758856"/>
    </source>
</evidence>
<comment type="caution">
    <text evidence="1">The sequence shown here is derived from an EMBL/GenBank/DDBJ whole genome shotgun (WGS) entry which is preliminary data.</text>
</comment>
<dbReference type="Proteomes" id="UP001143400">
    <property type="component" value="Unassembled WGS sequence"/>
</dbReference>
<dbReference type="EMBL" id="JAFBCY010000002">
    <property type="protein sequence ID" value="MBM7851475.1"/>
    <property type="molecule type" value="Genomic_DNA"/>
</dbReference>
<protein>
    <submittedName>
        <fullName evidence="1">Uncharacterized protein</fullName>
    </submittedName>
</protein>
<accession>A0A9W6IQW6</accession>